<dbReference type="AlphaFoldDB" id="W7XH05"/>
<dbReference type="InParanoid" id="W7XH05"/>
<name>W7XH05_TETTS</name>
<gene>
    <name evidence="1" type="ORF">TTHERM_000571588</name>
</gene>
<reference evidence="2" key="1">
    <citation type="journal article" date="2006" name="PLoS Biol.">
        <title>Macronuclear genome sequence of the ciliate Tetrahymena thermophila, a model eukaryote.</title>
        <authorList>
            <person name="Eisen J.A."/>
            <person name="Coyne R.S."/>
            <person name="Wu M."/>
            <person name="Wu D."/>
            <person name="Thiagarajan M."/>
            <person name="Wortman J.R."/>
            <person name="Badger J.H."/>
            <person name="Ren Q."/>
            <person name="Amedeo P."/>
            <person name="Jones K.M."/>
            <person name="Tallon L.J."/>
            <person name="Delcher A.L."/>
            <person name="Salzberg S.L."/>
            <person name="Silva J.C."/>
            <person name="Haas B.J."/>
            <person name="Majoros W.H."/>
            <person name="Farzad M."/>
            <person name="Carlton J.M."/>
            <person name="Smith R.K. Jr."/>
            <person name="Garg J."/>
            <person name="Pearlman R.E."/>
            <person name="Karrer K.M."/>
            <person name="Sun L."/>
            <person name="Manning G."/>
            <person name="Elde N.C."/>
            <person name="Turkewitz A.P."/>
            <person name="Asai D.J."/>
            <person name="Wilkes D.E."/>
            <person name="Wang Y."/>
            <person name="Cai H."/>
            <person name="Collins K."/>
            <person name="Stewart B.A."/>
            <person name="Lee S.R."/>
            <person name="Wilamowska K."/>
            <person name="Weinberg Z."/>
            <person name="Ruzzo W.L."/>
            <person name="Wloga D."/>
            <person name="Gaertig J."/>
            <person name="Frankel J."/>
            <person name="Tsao C.-C."/>
            <person name="Gorovsky M.A."/>
            <person name="Keeling P.J."/>
            <person name="Waller R.F."/>
            <person name="Patron N.J."/>
            <person name="Cherry J.M."/>
            <person name="Stover N.A."/>
            <person name="Krieger C.J."/>
            <person name="del Toro C."/>
            <person name="Ryder H.F."/>
            <person name="Williamson S.C."/>
            <person name="Barbeau R.A."/>
            <person name="Hamilton E.P."/>
            <person name="Orias E."/>
        </authorList>
    </citation>
    <scope>NUCLEOTIDE SEQUENCE [LARGE SCALE GENOMIC DNA]</scope>
    <source>
        <strain evidence="2">SB210</strain>
    </source>
</reference>
<evidence type="ECO:0000313" key="2">
    <source>
        <dbReference type="Proteomes" id="UP000009168"/>
    </source>
</evidence>
<evidence type="ECO:0000313" key="1">
    <source>
        <dbReference type="EMBL" id="EWS72284.1"/>
    </source>
</evidence>
<dbReference type="Proteomes" id="UP000009168">
    <property type="component" value="Unassembled WGS sequence"/>
</dbReference>
<dbReference type="KEGG" id="tet:TTHERM_000571588"/>
<organism evidence="1 2">
    <name type="scientific">Tetrahymena thermophila (strain SB210)</name>
    <dbReference type="NCBI Taxonomy" id="312017"/>
    <lineage>
        <taxon>Eukaryota</taxon>
        <taxon>Sar</taxon>
        <taxon>Alveolata</taxon>
        <taxon>Ciliophora</taxon>
        <taxon>Intramacronucleata</taxon>
        <taxon>Oligohymenophorea</taxon>
        <taxon>Hymenostomatida</taxon>
        <taxon>Tetrahymenina</taxon>
        <taxon>Tetrahymenidae</taxon>
        <taxon>Tetrahymena</taxon>
    </lineage>
</organism>
<dbReference type="GeneID" id="24439625"/>
<accession>W7XH05</accession>
<sequence>MQIMKSQKAANISIQKNKQKSQLIFLSIQKITIHKIKYPQKQNSSLLQKKVVFIKTIIQTKFMNFLRNQSSQKLISQVVFLKELKTQIFWLKASNNSANQQNQKQRQDLIIVIRLIQKILLYQLAHQNCQKSLFYILVVTTSIKI</sequence>
<proteinExistence type="predicted"/>
<dbReference type="EMBL" id="GG662498">
    <property type="protein sequence ID" value="EWS72284.1"/>
    <property type="molecule type" value="Genomic_DNA"/>
</dbReference>
<protein>
    <submittedName>
        <fullName evidence="1">Uncharacterized protein</fullName>
    </submittedName>
</protein>
<keyword evidence="2" id="KW-1185">Reference proteome</keyword>
<dbReference type="RefSeq" id="XP_012655224.1">
    <property type="nucleotide sequence ID" value="XM_012799770.1"/>
</dbReference>